<protein>
    <submittedName>
        <fullName evidence="2">Wsv285-like protein</fullName>
    </submittedName>
</protein>
<feature type="compositionally biased region" description="Acidic residues" evidence="1">
    <location>
        <begin position="826"/>
        <end position="848"/>
    </location>
</feature>
<feature type="region of interest" description="Disordered" evidence="1">
    <location>
        <begin position="897"/>
        <end position="926"/>
    </location>
</feature>
<evidence type="ECO:0000256" key="1">
    <source>
        <dbReference type="SAM" id="MobiDB-lite"/>
    </source>
</evidence>
<feature type="compositionally biased region" description="Acidic residues" evidence="1">
    <location>
        <begin position="912"/>
        <end position="926"/>
    </location>
</feature>
<proteinExistence type="predicted"/>
<feature type="compositionally biased region" description="Low complexity" evidence="1">
    <location>
        <begin position="797"/>
        <end position="825"/>
    </location>
</feature>
<name>A0A9C7BI96_9VIRU</name>
<reference evidence="2" key="1">
    <citation type="submission" date="2022-10" db="EMBL/GenBank/DDBJ databases">
        <title>Genome sequences of endogenous nimaviruses in decapod crustaceans.</title>
        <authorList>
            <person name="Kawato S."/>
            <person name="Nozaki R."/>
            <person name="Kondo H."/>
            <person name="Hirono I."/>
        </authorList>
    </citation>
    <scope>NUCLEOTIDE SEQUENCE</scope>
    <source>
        <strain evidence="2">Tokushima2020</strain>
    </source>
</reference>
<feature type="region of interest" description="Disordered" evidence="1">
    <location>
        <begin position="797"/>
        <end position="878"/>
    </location>
</feature>
<accession>A0A9C7BI96</accession>
<sequence>METINDKVIQLLCNITNERKSTNTHNIKIDKTSISNAIRKSGPSPSDEQAWTNIMSRLEDEQRYLENVRQSIVELSKCKGDKKFFNYNGEEGQNLQDEHLEALYNEGIYWEGIVTNKNILIVTINIILDIIQHMGGNELWLFNRLHRDICKTKMTVMATSENVMDTSTMSNSLWLCSKYNYETSGTDDIKSALSHLINSIGCIIKNKTENTNISNIYYNFRFTDTALGCPIELSTGSGCFNKAGQNVPLEKKDTTKISYENSINAPIMDNSSFVNRLIGKNNSNNKNPNQFETDESTEMETSYMMRGKFPTLGPRGNFDEHKYIARKYIDFLDNVLTSLATPITKLHESDDIFQIRNEKYDTNLAIFLAIIHPKVKYRFLLSLFLTIVLIRTRGNKSDSHFDKNKKRIIHGRDTKVSTMDNTGPRYRLVNETCACREICPNANRYYPHPVHNHHPLDIQKGMPDLKDDDPLLFSHNNKNVSDKCYPNRVIHQHYCGVIFPCKRSDTSALGIKNGALSLRNKDSQSNTQNFTIDTIKSLPEYHHRVVCRVSFIKDFLNSIVLKPWDSICENAKKKGMSYRDLLLNFIKIPLLLGNLEKELNTKLLNTKIDSGPTQTERFMYINTLYSIYPNMQEVFQLLSVFFDYDMENVFSNRVEMINSNQLTTEDFTMQVAESYKGVKFLINKKAATFLTTINNHFYIMSHTALIGFRHKCEFSQNKMISEGLKFHQISLQNYSLICSPDYIYKSKCQQLLIDNAAVESVKEKNESILNLVSKEKINNIIQNTNLNYMFSKRYGENDVNNNDDVNNNNNDNNVNNNNNNNSDNSDNSDDDDENHDNEEEEKENDDNNNNDVDVNSSSMKRKNIIDTGRDIMNNESKRKKIYNKRELSNTIVEEEIEEEIEETEDREKVIEEGEVEDSEEEEEEEK</sequence>
<organism evidence="2">
    <name type="scientific">Metapenaeus joyneri majanivirus</name>
    <dbReference type="NCBI Taxonomy" id="2984280"/>
    <lineage>
        <taxon>Viruses</taxon>
        <taxon>Viruses incertae sedis</taxon>
        <taxon>Naldaviricetes</taxon>
        <taxon>Nimaviridae</taxon>
    </lineage>
</organism>
<dbReference type="EMBL" id="LC738878">
    <property type="protein sequence ID" value="BDT62750.1"/>
    <property type="molecule type" value="Genomic_DNA"/>
</dbReference>
<evidence type="ECO:0000313" key="2">
    <source>
        <dbReference type="EMBL" id="BDT62750.1"/>
    </source>
</evidence>